<name>A0A081AM66_PHYNI</name>
<dbReference type="InterPro" id="IPR013083">
    <property type="entry name" value="Znf_RING/FYVE/PHD"/>
</dbReference>
<dbReference type="InterPro" id="IPR011989">
    <property type="entry name" value="ARM-like"/>
</dbReference>
<dbReference type="SUPFAM" id="SSF51045">
    <property type="entry name" value="WW domain"/>
    <property type="match status" value="2"/>
</dbReference>
<organism evidence="8 9">
    <name type="scientific">Phytophthora nicotianae P1976</name>
    <dbReference type="NCBI Taxonomy" id="1317066"/>
    <lineage>
        <taxon>Eukaryota</taxon>
        <taxon>Sar</taxon>
        <taxon>Stramenopiles</taxon>
        <taxon>Oomycota</taxon>
        <taxon>Peronosporomycetes</taxon>
        <taxon>Peronosporales</taxon>
        <taxon>Peronosporaceae</taxon>
        <taxon>Phytophthora</taxon>
    </lineage>
</organism>
<sequence length="2283" mass="251971">MYAAVVYSSWEVHHCTNSCTLHTCIYLIATFILIKLFAIVRSCRQHEMGTEKVPFGIVRFQCQYQKSIASMSSRHGEWQRVQDAQGRYFYVNHATRETSWHLPSAEPLPPGWEELIDGQGRLYFVDHNTRTTTWMDPRVAAARRRTRGQSVLSSRPPSRSNIPPMDNARGRSPTYEDPRHASVGSAGSRSDAGSNGFVRSRKSSGANLSAGSPSSSGARRDSADQTIRMNTSTLLERYRDETNLGDTAVMQTTESTALPADAEEWFTAHSEDLSRRSSGEKKEPELEQVTDSKEETPSAGVQEEETAASSSLVEEEKDLAKSGQQQQQEQRVSGVRGSSFNTGDVQMVLRRYFAPNFVRDDDSPACRQCGMRFGTFRRRHHCRLCGNVYCADCTTNKVKLPIEAPSYDKEQPVCTRCFRNVQAGDFFSIVGLRHKLEDPSSTVDDRVEQIMQLSMTLSAGRPETDGNMGLHRVAQLNDVEAAGGVASFCQLLTTDVEPLQQAALEMLANLIELENSAGNELSAGEAFANSGACAQLVKVMGNRVMEQQLGRSVRPEVERMALRLVYHICQSTTCQNALRKAGGGTRLLELLSVDSPSSLEMRVEAARCLKRFVQKNGENITEMTQNKGVALLCTLLGDFIELRAGSNLGNSGVEATRDESHEVAMEAILSTICECIHFADNGASQVQRGVQQIPADSIHSFVTVLQKGDRVNRMLASQVLIQVSKEPSLITILAKEQEFIKEIMWMLDSDEDYTVASEILCGLCSTMPKQSLSDTVPGENVDDAHEQVLKVIYDLEVFDLVLKKLNACVVGEKQLVGEITFQRNLLGITMSYSAESAAYVDYICSRNCVPTLSAFLLSRKERLIPLCAQTLMNLCEFNPSIFDELYDRNVSDFFHRLLQTPPDENRLSALRYFRALVDYKRPFSVGVLDTLFLMASGRDEVLKAGSLDVLAHLSGVKSIGAVLEPLEEPPTPEIGEMVQKLQERVVGVAYFPVLMTIACSSGDTDMRSNAIKCLSCAVGGGEELVARMLDQEMLRAFWMGLRRWMDVPADELTPVEMQLNKALLQLLYLVLKMASSRIASMGEDQVTNLVTVVTEFIVSQPSRLVMGIRIIRLLIAHAAWKDSFVALYAVESTSTGLKFLQALMNGIEQSSVTAKEDSENTVFDDSVAVLKELIKDPQQFEEDDEQGGVAMANDAIVNLIISAGVHISLLELLRDNAVRESIRKTQASVDSEADEKSEESHEYVVTRALELLDLLARSRRIRLLILEAGTALDALVTAYEGTTDDYAESSPARQLIAQDLGRILIHLSSDPLEFRKTLYDHRGVLPSAILGNILSPVAEVAETAEEIVLNLVESDFATCPLWVDLIESANVRLVFRVVVVAKRPSVKVTAARKLIDIVFSHPNILDDEEDGLSPEEKSTLVSMLIDFFVDFDPRTSVVGVLALTLLLKNGQTLNEEQMEKIAVDGAVSLVYWMQKGTERHQENAVKILHDGVKDPAILQKFYEQLQAPSVQRETAFLLELGQQLLDVEIKSNPEGLFKRCKLLQGLLEVTDYDSLPSDCMEIVEEVSAYLLELTEEKGNETEHKDEDADEKKTREKFLLVITNFLAVLVSSSTFHSTLVHQDAIEKLAFVLNEQKKATESSALVVDQTRRLLKQLCVHEVPRLVACNGVEILLETVMKHDEDSEEGSERVAEMLETFNSVVECGSAGKSALMDTEGFLSSLSRGFKTVCGDLSEDQEVLTAKLLGTDFDGRSTNMEVACGLCLLVFLLARGGAYRERVFKDTELMQHIVTMMAWFPSIFSTSDKVVTPELKAKFGLIFASGLPFLEAALVSAEGSMLDSDDKELFFRKTMSVYTKTLTTFANGHESSDLFLASCEGLKSLFHSDSAVSVLADDGQKELEILLKEQVFRSLKATIYSMGCVVALLDIAVAVIPARPVTPDEEKEPARSSWLVAGVLHALFNFEAFGDDLDVSVLFTLLRRFCSSAMIRNSLYEHVDYDRLVEILVAFAQDSKWRRWRKYALSVLLLLGEDGALEQVSHDRGTMPMLQASTTSSFRDRDSEQSTCATRCFHCRQVVHAPVQVNLCVMPCPYCQKSIAVASDNASTAVDTLPSVVEHNGSITLDNGAQSKISSDGSDFVCVNCSNVLELPDGLGPSEIVCPHCLQLASVKKTSQSVMPAFSSEKKRSSASSVRSVESGASLPKDPSMSGIDVRDTKVVSCGHCGKHLIVKNGASAVKCPSCHGVSKLSTTTTQEMMRCKNCNTLLSLPAGARAYKCMKCLQTTRLS</sequence>
<evidence type="ECO:0000259" key="7">
    <source>
        <dbReference type="PROSITE" id="PS50178"/>
    </source>
</evidence>
<dbReference type="Gene3D" id="1.25.10.10">
    <property type="entry name" value="Leucine-rich Repeat Variant"/>
    <property type="match status" value="2"/>
</dbReference>
<feature type="compositionally biased region" description="Low complexity" evidence="5">
    <location>
        <begin position="2185"/>
        <end position="2197"/>
    </location>
</feature>
<evidence type="ECO:0000256" key="5">
    <source>
        <dbReference type="SAM" id="MobiDB-lite"/>
    </source>
</evidence>
<feature type="domain" description="FYVE-type" evidence="7">
    <location>
        <begin position="360"/>
        <end position="422"/>
    </location>
</feature>
<dbReference type="SUPFAM" id="SSF48371">
    <property type="entry name" value="ARM repeat"/>
    <property type="match status" value="2"/>
</dbReference>
<feature type="compositionally biased region" description="Low complexity" evidence="5">
    <location>
        <begin position="203"/>
        <end position="217"/>
    </location>
</feature>
<dbReference type="Gene3D" id="3.30.40.10">
    <property type="entry name" value="Zinc/RING finger domain, C3HC4 (zinc finger)"/>
    <property type="match status" value="1"/>
</dbReference>
<accession>A0A081AM66</accession>
<evidence type="ECO:0000256" key="3">
    <source>
        <dbReference type="ARBA" id="ARBA00022833"/>
    </source>
</evidence>
<dbReference type="SMART" id="SM00456">
    <property type="entry name" value="WW"/>
    <property type="match status" value="2"/>
</dbReference>
<proteinExistence type="predicted"/>
<dbReference type="InterPro" id="IPR036020">
    <property type="entry name" value="WW_dom_sf"/>
</dbReference>
<dbReference type="EMBL" id="ANJA01001051">
    <property type="protein sequence ID" value="ETO79977.1"/>
    <property type="molecule type" value="Genomic_DNA"/>
</dbReference>
<evidence type="ECO:0000313" key="8">
    <source>
        <dbReference type="EMBL" id="ETO79977.1"/>
    </source>
</evidence>
<dbReference type="InterPro" id="IPR001202">
    <property type="entry name" value="WW_dom"/>
</dbReference>
<dbReference type="InterPro" id="IPR005735">
    <property type="entry name" value="Znf_LSD1"/>
</dbReference>
<dbReference type="PANTHER" id="PTHR23164:SF29">
    <property type="entry name" value="E3 UBIQUITIN-PROTEIN LIGASE PIB1"/>
    <property type="match status" value="1"/>
</dbReference>
<feature type="region of interest" description="Disordered" evidence="5">
    <location>
        <begin position="2175"/>
        <end position="2207"/>
    </location>
</feature>
<protein>
    <recommendedName>
        <fullName evidence="10">HECT-type E3 ubiquitin transferase</fullName>
    </recommendedName>
</protein>
<evidence type="ECO:0000259" key="6">
    <source>
        <dbReference type="PROSITE" id="PS50020"/>
    </source>
</evidence>
<keyword evidence="3" id="KW-0862">Zinc</keyword>
<evidence type="ECO:0000256" key="1">
    <source>
        <dbReference type="ARBA" id="ARBA00022723"/>
    </source>
</evidence>
<dbReference type="Pfam" id="PF01363">
    <property type="entry name" value="FYVE"/>
    <property type="match status" value="1"/>
</dbReference>
<dbReference type="Gene3D" id="2.20.70.10">
    <property type="match status" value="2"/>
</dbReference>
<dbReference type="InterPro" id="IPR017455">
    <property type="entry name" value="Znf_FYVE-rel"/>
</dbReference>
<evidence type="ECO:0008006" key="10">
    <source>
        <dbReference type="Google" id="ProtNLM"/>
    </source>
</evidence>
<keyword evidence="2 4" id="KW-0863">Zinc-finger</keyword>
<dbReference type="InterPro" id="IPR000306">
    <property type="entry name" value="Znf_FYVE"/>
</dbReference>
<dbReference type="OrthoDB" id="3045089at2759"/>
<dbReference type="GO" id="GO:0008270">
    <property type="term" value="F:zinc ion binding"/>
    <property type="evidence" value="ECO:0007669"/>
    <property type="project" value="UniProtKB-KW"/>
</dbReference>
<dbReference type="PROSITE" id="PS50178">
    <property type="entry name" value="ZF_FYVE"/>
    <property type="match status" value="1"/>
</dbReference>
<feature type="domain" description="WW" evidence="6">
    <location>
        <begin position="72"/>
        <end position="105"/>
    </location>
</feature>
<dbReference type="InterPro" id="IPR016024">
    <property type="entry name" value="ARM-type_fold"/>
</dbReference>
<dbReference type="InterPro" id="IPR011011">
    <property type="entry name" value="Znf_FYVE_PHD"/>
</dbReference>
<feature type="compositionally biased region" description="Basic and acidic residues" evidence="5">
    <location>
        <begin position="270"/>
        <end position="296"/>
    </location>
</feature>
<feature type="domain" description="WW" evidence="6">
    <location>
        <begin position="106"/>
        <end position="139"/>
    </location>
</feature>
<reference evidence="8 9" key="1">
    <citation type="submission" date="2013-11" db="EMBL/GenBank/DDBJ databases">
        <title>The Genome Sequence of Phytophthora parasitica P1976.</title>
        <authorList>
            <consortium name="The Broad Institute Genomics Platform"/>
            <person name="Russ C."/>
            <person name="Tyler B."/>
            <person name="Panabieres F."/>
            <person name="Shan W."/>
            <person name="Tripathy S."/>
            <person name="Grunwald N."/>
            <person name="Machado M."/>
            <person name="Johnson C.S."/>
            <person name="Walker B."/>
            <person name="Young S."/>
            <person name="Zeng Q."/>
            <person name="Gargeya S."/>
            <person name="Fitzgerald M."/>
            <person name="Haas B."/>
            <person name="Abouelleil A."/>
            <person name="Allen A.W."/>
            <person name="Alvarado L."/>
            <person name="Arachchi H.M."/>
            <person name="Berlin A.M."/>
            <person name="Chapman S.B."/>
            <person name="Gainer-Dewar J."/>
            <person name="Goldberg J."/>
            <person name="Griggs A."/>
            <person name="Gujja S."/>
            <person name="Hansen M."/>
            <person name="Howarth C."/>
            <person name="Imamovic A."/>
            <person name="Ireland A."/>
            <person name="Larimer J."/>
            <person name="McCowan C."/>
            <person name="Murphy C."/>
            <person name="Pearson M."/>
            <person name="Poon T.W."/>
            <person name="Priest M."/>
            <person name="Roberts A."/>
            <person name="Saif S."/>
            <person name="Shea T."/>
            <person name="Sisk P."/>
            <person name="Sykes S."/>
            <person name="Wortman J."/>
            <person name="Nusbaum C."/>
            <person name="Birren B."/>
        </authorList>
    </citation>
    <scope>NUCLEOTIDE SEQUENCE [LARGE SCALE GENOMIC DNA]</scope>
    <source>
        <strain evidence="8 9">P1976</strain>
    </source>
</reference>
<comment type="caution">
    <text evidence="8">The sequence shown here is derived from an EMBL/GenBank/DDBJ whole genome shotgun (WGS) entry which is preliminary data.</text>
</comment>
<dbReference type="Proteomes" id="UP000028582">
    <property type="component" value="Unassembled WGS sequence"/>
</dbReference>
<dbReference type="Pfam" id="PF06943">
    <property type="entry name" value="zf-LSD1"/>
    <property type="match status" value="1"/>
</dbReference>
<dbReference type="CDD" id="cd00201">
    <property type="entry name" value="WW"/>
    <property type="match status" value="2"/>
</dbReference>
<feature type="region of interest" description="Disordered" evidence="5">
    <location>
        <begin position="135"/>
        <end position="227"/>
    </location>
</feature>
<dbReference type="PROSITE" id="PS50020">
    <property type="entry name" value="WW_DOMAIN_2"/>
    <property type="match status" value="2"/>
</dbReference>
<dbReference type="SUPFAM" id="SSF57903">
    <property type="entry name" value="FYVE/PHD zinc finger"/>
    <property type="match status" value="1"/>
</dbReference>
<dbReference type="InterPro" id="IPR000225">
    <property type="entry name" value="Armadillo"/>
</dbReference>
<dbReference type="CDD" id="cd00065">
    <property type="entry name" value="FYVE_like_SF"/>
    <property type="match status" value="1"/>
</dbReference>
<dbReference type="PROSITE" id="PS01159">
    <property type="entry name" value="WW_DOMAIN_1"/>
    <property type="match status" value="2"/>
</dbReference>
<evidence type="ECO:0000256" key="2">
    <source>
        <dbReference type="ARBA" id="ARBA00022771"/>
    </source>
</evidence>
<dbReference type="Pfam" id="PF00397">
    <property type="entry name" value="WW"/>
    <property type="match status" value="2"/>
</dbReference>
<gene>
    <name evidence="8" type="ORF">F444_05479</name>
</gene>
<dbReference type="SMART" id="SM00064">
    <property type="entry name" value="FYVE"/>
    <property type="match status" value="1"/>
</dbReference>
<dbReference type="PANTHER" id="PTHR23164">
    <property type="entry name" value="EARLY ENDOSOME ANTIGEN 1"/>
    <property type="match status" value="1"/>
</dbReference>
<feature type="compositionally biased region" description="Low complexity" evidence="5">
    <location>
        <begin position="153"/>
        <end position="164"/>
    </location>
</feature>
<dbReference type="SMART" id="SM00185">
    <property type="entry name" value="ARM"/>
    <property type="match status" value="4"/>
</dbReference>
<evidence type="ECO:0000313" key="9">
    <source>
        <dbReference type="Proteomes" id="UP000028582"/>
    </source>
</evidence>
<evidence type="ECO:0000256" key="4">
    <source>
        <dbReference type="PROSITE-ProRule" id="PRU00091"/>
    </source>
</evidence>
<feature type="region of interest" description="Disordered" evidence="5">
    <location>
        <begin position="270"/>
        <end position="338"/>
    </location>
</feature>
<keyword evidence="1" id="KW-0479">Metal-binding</keyword>